<keyword evidence="2" id="KW-1185">Reference proteome</keyword>
<evidence type="ECO:0000313" key="2">
    <source>
        <dbReference type="Proteomes" id="UP001159363"/>
    </source>
</evidence>
<gene>
    <name evidence="1" type="ORF">PR048_018662</name>
</gene>
<comment type="caution">
    <text evidence="1">The sequence shown here is derived from an EMBL/GenBank/DDBJ whole genome shotgun (WGS) entry which is preliminary data.</text>
</comment>
<sequence>MGIIKINSREEDVDKLVSTKLGRKSTLGDEIEDALVKYCLEMEAKFFFGLTAKDIKMMEFQLAEKNGKCHPFPN</sequence>
<evidence type="ECO:0000313" key="1">
    <source>
        <dbReference type="EMBL" id="KAJ8882174.1"/>
    </source>
</evidence>
<dbReference type="EMBL" id="JARBHB010000006">
    <property type="protein sequence ID" value="KAJ8882174.1"/>
    <property type="molecule type" value="Genomic_DNA"/>
</dbReference>
<organism evidence="1 2">
    <name type="scientific">Dryococelus australis</name>
    <dbReference type="NCBI Taxonomy" id="614101"/>
    <lineage>
        <taxon>Eukaryota</taxon>
        <taxon>Metazoa</taxon>
        <taxon>Ecdysozoa</taxon>
        <taxon>Arthropoda</taxon>
        <taxon>Hexapoda</taxon>
        <taxon>Insecta</taxon>
        <taxon>Pterygota</taxon>
        <taxon>Neoptera</taxon>
        <taxon>Polyneoptera</taxon>
        <taxon>Phasmatodea</taxon>
        <taxon>Verophasmatodea</taxon>
        <taxon>Anareolatae</taxon>
        <taxon>Phasmatidae</taxon>
        <taxon>Eurycanthinae</taxon>
        <taxon>Dryococelus</taxon>
    </lineage>
</organism>
<protein>
    <submittedName>
        <fullName evidence="1">Uncharacterized protein</fullName>
    </submittedName>
</protein>
<proteinExistence type="predicted"/>
<reference evidence="1 2" key="1">
    <citation type="submission" date="2023-02" db="EMBL/GenBank/DDBJ databases">
        <title>LHISI_Scaffold_Assembly.</title>
        <authorList>
            <person name="Stuart O.P."/>
            <person name="Cleave R."/>
            <person name="Magrath M.J.L."/>
            <person name="Mikheyev A.S."/>
        </authorList>
    </citation>
    <scope>NUCLEOTIDE SEQUENCE [LARGE SCALE GENOMIC DNA]</scope>
    <source>
        <strain evidence="1">Daus_M_001</strain>
        <tissue evidence="1">Leg muscle</tissue>
    </source>
</reference>
<dbReference type="Proteomes" id="UP001159363">
    <property type="component" value="Chromosome 5"/>
</dbReference>
<name>A0ABQ9HD39_9NEOP</name>
<accession>A0ABQ9HD39</accession>